<dbReference type="EMBL" id="JAKWBL010000004">
    <property type="protein sequence ID" value="MCH5600143.1"/>
    <property type="molecule type" value="Genomic_DNA"/>
</dbReference>
<accession>A0ABS9SP30</accession>
<comment type="caution">
    <text evidence="4">The sequence shown here is derived from an EMBL/GenBank/DDBJ whole genome shotgun (WGS) entry which is preliminary data.</text>
</comment>
<evidence type="ECO:0000259" key="2">
    <source>
        <dbReference type="PROSITE" id="PS50110"/>
    </source>
</evidence>
<dbReference type="Proteomes" id="UP001202248">
    <property type="component" value="Unassembled WGS sequence"/>
</dbReference>
<dbReference type="InterPro" id="IPR001789">
    <property type="entry name" value="Sig_transdc_resp-reg_receiver"/>
</dbReference>
<evidence type="ECO:0000313" key="5">
    <source>
        <dbReference type="Proteomes" id="UP001202248"/>
    </source>
</evidence>
<keyword evidence="1" id="KW-0597">Phosphoprotein</keyword>
<evidence type="ECO:0000313" key="4">
    <source>
        <dbReference type="EMBL" id="MCH5600143.1"/>
    </source>
</evidence>
<dbReference type="Pfam" id="PF04397">
    <property type="entry name" value="LytTR"/>
    <property type="match status" value="1"/>
</dbReference>
<evidence type="ECO:0000259" key="3">
    <source>
        <dbReference type="PROSITE" id="PS50930"/>
    </source>
</evidence>
<dbReference type="Gene3D" id="3.40.50.2300">
    <property type="match status" value="1"/>
</dbReference>
<dbReference type="SMART" id="SM00850">
    <property type="entry name" value="LytTR"/>
    <property type="match status" value="1"/>
</dbReference>
<dbReference type="SUPFAM" id="SSF52172">
    <property type="entry name" value="CheY-like"/>
    <property type="match status" value="1"/>
</dbReference>
<dbReference type="PROSITE" id="PS50110">
    <property type="entry name" value="RESPONSE_REGULATORY"/>
    <property type="match status" value="1"/>
</dbReference>
<dbReference type="PROSITE" id="PS50930">
    <property type="entry name" value="HTH_LYTTR"/>
    <property type="match status" value="1"/>
</dbReference>
<evidence type="ECO:0000256" key="1">
    <source>
        <dbReference type="PROSITE-ProRule" id="PRU00169"/>
    </source>
</evidence>
<reference evidence="4 5" key="1">
    <citation type="submission" date="2022-02" db="EMBL/GenBank/DDBJ databases">
        <authorList>
            <person name="Min J."/>
        </authorList>
    </citation>
    <scope>NUCLEOTIDE SEQUENCE [LARGE SCALE GENOMIC DNA]</scope>
    <source>
        <strain evidence="4 5">GR10-1</strain>
    </source>
</reference>
<dbReference type="PANTHER" id="PTHR37299:SF1">
    <property type="entry name" value="STAGE 0 SPORULATION PROTEIN A HOMOLOG"/>
    <property type="match status" value="1"/>
</dbReference>
<dbReference type="RefSeq" id="WP_240832154.1">
    <property type="nucleotide sequence ID" value="NZ_JAKWBL010000004.1"/>
</dbReference>
<sequence length="249" mass="28475">MNAIIVDDEQHNIENLKHLLQRHCSDIKIVATADNIQDALPRINSAKPDIIFLDIQLGNETGFELLKQLPQRDFEVIFVTAYDHYGIQAVKFAALDYILKPIDTHELIAAVEKASQKINNKKANTRLDFLIEYVRQGARSPSKIALPQQNEIRYIEINSIVRCEANNTYTWFYLDNKEKILVSKPLKEFEELLTPHGFLRTHQTHLINPAFVKSLQKSDGGFLLMQDGEKIPISKTKKETVKIALGKNI</sequence>
<dbReference type="Gene3D" id="2.40.50.1020">
    <property type="entry name" value="LytTr DNA-binding domain"/>
    <property type="match status" value="1"/>
</dbReference>
<dbReference type="InterPro" id="IPR011006">
    <property type="entry name" value="CheY-like_superfamily"/>
</dbReference>
<dbReference type="InterPro" id="IPR007492">
    <property type="entry name" value="LytTR_DNA-bd_dom"/>
</dbReference>
<feature type="modified residue" description="4-aspartylphosphate" evidence="1">
    <location>
        <position position="54"/>
    </location>
</feature>
<name>A0ABS9SP30_9BACT</name>
<dbReference type="Pfam" id="PF00072">
    <property type="entry name" value="Response_reg"/>
    <property type="match status" value="1"/>
</dbReference>
<gene>
    <name evidence="4" type="ORF">MKP09_20595</name>
</gene>
<proteinExistence type="predicted"/>
<protein>
    <submittedName>
        <fullName evidence="4">LytTR family DNA-binding domain-containing protein</fullName>
    </submittedName>
</protein>
<dbReference type="GO" id="GO:0003677">
    <property type="term" value="F:DNA binding"/>
    <property type="evidence" value="ECO:0007669"/>
    <property type="project" value="UniProtKB-KW"/>
</dbReference>
<organism evidence="4 5">
    <name type="scientific">Niabella ginsengisoli</name>
    <dbReference type="NCBI Taxonomy" id="522298"/>
    <lineage>
        <taxon>Bacteria</taxon>
        <taxon>Pseudomonadati</taxon>
        <taxon>Bacteroidota</taxon>
        <taxon>Chitinophagia</taxon>
        <taxon>Chitinophagales</taxon>
        <taxon>Chitinophagaceae</taxon>
        <taxon>Niabella</taxon>
    </lineage>
</organism>
<dbReference type="PANTHER" id="PTHR37299">
    <property type="entry name" value="TRANSCRIPTIONAL REGULATOR-RELATED"/>
    <property type="match status" value="1"/>
</dbReference>
<keyword evidence="5" id="KW-1185">Reference proteome</keyword>
<keyword evidence="4" id="KW-0238">DNA-binding</keyword>
<dbReference type="InterPro" id="IPR046947">
    <property type="entry name" value="LytR-like"/>
</dbReference>
<dbReference type="SMART" id="SM00448">
    <property type="entry name" value="REC"/>
    <property type="match status" value="1"/>
</dbReference>
<feature type="domain" description="HTH LytTR-type" evidence="3">
    <location>
        <begin position="144"/>
        <end position="247"/>
    </location>
</feature>
<feature type="domain" description="Response regulatory" evidence="2">
    <location>
        <begin position="2"/>
        <end position="115"/>
    </location>
</feature>